<evidence type="ECO:0000313" key="5">
    <source>
        <dbReference type="Proteomes" id="UP000592216"/>
    </source>
</evidence>
<comment type="caution">
    <text evidence="4">The sequence shown here is derived from an EMBL/GenBank/DDBJ whole genome shotgun (WGS) entry which is preliminary data.</text>
</comment>
<feature type="signal peptide" evidence="2">
    <location>
        <begin position="1"/>
        <end position="21"/>
    </location>
</feature>
<feature type="domain" description="Transglycosylase SLT" evidence="3">
    <location>
        <begin position="33"/>
        <end position="161"/>
    </location>
</feature>
<dbReference type="AlphaFoldDB" id="A0A850PZC8"/>
<keyword evidence="2" id="KW-0732">Signal</keyword>
<dbReference type="EMBL" id="JABCJE010000001">
    <property type="protein sequence ID" value="NVO22094.1"/>
    <property type="molecule type" value="Genomic_DNA"/>
</dbReference>
<evidence type="ECO:0000256" key="2">
    <source>
        <dbReference type="SAM" id="SignalP"/>
    </source>
</evidence>
<gene>
    <name evidence="4" type="ORF">HJ536_01880</name>
</gene>
<dbReference type="RefSeq" id="WP_177156468.1">
    <property type="nucleotide sequence ID" value="NZ_JABCJE010000001.1"/>
</dbReference>
<protein>
    <submittedName>
        <fullName evidence="4">Lytic transglycosylase domain-containing protein</fullName>
    </submittedName>
</protein>
<reference evidence="4 5" key="1">
    <citation type="submission" date="2020-04" db="EMBL/GenBank/DDBJ databases">
        <title>Donghicola sp., a member of the Rhodobacteraceae family isolated from mangrove forest in Thailand.</title>
        <authorList>
            <person name="Charoenyingcharoen P."/>
            <person name="Yukphan P."/>
        </authorList>
    </citation>
    <scope>NUCLEOTIDE SEQUENCE [LARGE SCALE GENOMIC DNA]</scope>
    <source>
        <strain evidence="4 5">B5-SW-15</strain>
    </source>
</reference>
<dbReference type="SUPFAM" id="SSF53955">
    <property type="entry name" value="Lysozyme-like"/>
    <property type="match status" value="1"/>
</dbReference>
<dbReference type="InterPro" id="IPR008258">
    <property type="entry name" value="Transglycosylase_SLT_dom_1"/>
</dbReference>
<dbReference type="Gene3D" id="1.10.530.10">
    <property type="match status" value="1"/>
</dbReference>
<comment type="similarity">
    <text evidence="1">Belongs to the virb1 family.</text>
</comment>
<organism evidence="4 5">
    <name type="scientific">Donghicola mangrovi</name>
    <dbReference type="NCBI Taxonomy" id="2729614"/>
    <lineage>
        <taxon>Bacteria</taxon>
        <taxon>Pseudomonadati</taxon>
        <taxon>Pseudomonadota</taxon>
        <taxon>Alphaproteobacteria</taxon>
        <taxon>Rhodobacterales</taxon>
        <taxon>Roseobacteraceae</taxon>
        <taxon>Donghicola</taxon>
    </lineage>
</organism>
<name>A0A850PZC8_9RHOB</name>
<feature type="chain" id="PRO_5032441447" evidence="2">
    <location>
        <begin position="22"/>
        <end position="263"/>
    </location>
</feature>
<proteinExistence type="inferred from homology"/>
<dbReference type="Proteomes" id="UP000592216">
    <property type="component" value="Unassembled WGS sequence"/>
</dbReference>
<evidence type="ECO:0000256" key="1">
    <source>
        <dbReference type="ARBA" id="ARBA00009387"/>
    </source>
</evidence>
<dbReference type="Pfam" id="PF01464">
    <property type="entry name" value="SLT"/>
    <property type="match status" value="1"/>
</dbReference>
<evidence type="ECO:0000313" key="4">
    <source>
        <dbReference type="EMBL" id="NVO22094.1"/>
    </source>
</evidence>
<sequence length="263" mass="28275">MARSIVLTALLAVFGAMPVWAARVPSCEAQALQAEKAAGIPTYLLAAITRTETGHTRRGRGFGAWPWTLNIKGKGYYYESREEAIAAFRDAIAQGLTSIDVGCMQLNYRWHGQAFSSIEDMFDPVSNAAYAAQFLTSLKDRHGSWEEAVKRYHSSTDALGTKYLARVEKSYEAFTKEGLPAAEIMVASAAPPESAAPRVLVRSGDLLGYVGKMQLPKGNLPTMPQSGHKAIPPKAYDFSAPASGVEDAATRLASLKAAFGVAN</sequence>
<evidence type="ECO:0000259" key="3">
    <source>
        <dbReference type="Pfam" id="PF01464"/>
    </source>
</evidence>
<accession>A0A850PZC8</accession>
<dbReference type="InterPro" id="IPR023346">
    <property type="entry name" value="Lysozyme-like_dom_sf"/>
</dbReference>